<organism evidence="1 2">
    <name type="scientific">Leptotrichia hongkongensis</name>
    <dbReference type="NCBI Taxonomy" id="554406"/>
    <lineage>
        <taxon>Bacteria</taxon>
        <taxon>Fusobacteriati</taxon>
        <taxon>Fusobacteriota</taxon>
        <taxon>Fusobacteriia</taxon>
        <taxon>Fusobacteriales</taxon>
        <taxon>Leptotrichiaceae</taxon>
        <taxon>Leptotrichia</taxon>
    </lineage>
</organism>
<reference evidence="1 2" key="1">
    <citation type="submission" date="2019-07" db="EMBL/GenBank/DDBJ databases">
        <title>Complete Genome Sequence of Leptotrichia hongkongensis Strain JMUB5056.</title>
        <authorList>
            <person name="Watanabe S."/>
            <person name="Cui L."/>
        </authorList>
    </citation>
    <scope>NUCLEOTIDE SEQUENCE [LARGE SCALE GENOMIC DNA]</scope>
    <source>
        <strain evidence="1 2">JMUB5056</strain>
    </source>
</reference>
<proteinExistence type="predicted"/>
<sequence>MLKKIIIGILIFSSIGFARTNKEIIDAGNEKQKGIFDKYFNSSSAVKNGTAVANSAYADVMTNLYNENRAYFDKEFGRLTGNRRSNFRTMYAFYSDYIVEYRKFLQNAFGAFLADTGEFQSYAYTNNYLLLETFNLNMNTYLEAEKDAKTVDENINAIYDYLYSEGDKIQKEDYKGMSSSKMQTLVNEEYDKLERVLDIRGNEGKEKKKAANIAKSSLKKLRKLYSNYDKWFDDYVETSSLSRENKEKLKKLVKFENLSNIKFIIQSIEKK</sequence>
<evidence type="ECO:0000313" key="1">
    <source>
        <dbReference type="EMBL" id="BBM59886.1"/>
    </source>
</evidence>
<evidence type="ECO:0000313" key="2">
    <source>
        <dbReference type="Proteomes" id="UP000321561"/>
    </source>
</evidence>
<dbReference type="EMBL" id="AP019846">
    <property type="protein sequence ID" value="BBM59886.1"/>
    <property type="molecule type" value="Genomic_DNA"/>
</dbReference>
<protein>
    <submittedName>
        <fullName evidence="1">Uncharacterized protein</fullName>
    </submittedName>
</protein>
<dbReference type="OrthoDB" id="79738at2"/>
<dbReference type="AlphaFoldDB" id="A0A510L7X9"/>
<accession>A0A510L7X9</accession>
<gene>
    <name evidence="1" type="ORF">JMUB5056_1471</name>
</gene>
<dbReference type="RefSeq" id="WP_147005855.1">
    <property type="nucleotide sequence ID" value="NZ_AP019846.1"/>
</dbReference>
<dbReference type="Proteomes" id="UP000321561">
    <property type="component" value="Chromosome"/>
</dbReference>
<name>A0A510L7X9_9FUSO</name>
<dbReference type="KEGG" id="lhg:JMUB5056_1471"/>